<dbReference type="EMBL" id="BMVC01000009">
    <property type="protein sequence ID" value="GHD01912.1"/>
    <property type="molecule type" value="Genomic_DNA"/>
</dbReference>
<dbReference type="Gene3D" id="3.10.290.10">
    <property type="entry name" value="RNA-binding S4 domain"/>
    <property type="match status" value="1"/>
</dbReference>
<protein>
    <recommendedName>
        <fullName evidence="5">Pseudouridine synthase</fullName>
        <ecNumber evidence="5">5.4.99.-</ecNumber>
    </recommendedName>
</protein>
<keyword evidence="4" id="KW-0694">RNA-binding</keyword>
<feature type="compositionally biased region" description="Basic and acidic residues" evidence="6">
    <location>
        <begin position="105"/>
        <end position="139"/>
    </location>
</feature>
<dbReference type="InterPro" id="IPR006145">
    <property type="entry name" value="PsdUridine_synth_RsuA/RluA"/>
</dbReference>
<dbReference type="SUPFAM" id="SSF55120">
    <property type="entry name" value="Pseudouridine synthase"/>
    <property type="match status" value="1"/>
</dbReference>
<comment type="catalytic activity">
    <reaction evidence="1">
        <text>a uridine in RNA = a pseudouridine in RNA</text>
        <dbReference type="Rhea" id="RHEA:48348"/>
        <dbReference type="Rhea" id="RHEA-COMP:12068"/>
        <dbReference type="Rhea" id="RHEA-COMP:12069"/>
        <dbReference type="ChEBI" id="CHEBI:65314"/>
        <dbReference type="ChEBI" id="CHEBI:65315"/>
    </reaction>
</comment>
<organism evidence="8 9">
    <name type="scientific">Streptomyces finlayi</name>
    <dbReference type="NCBI Taxonomy" id="67296"/>
    <lineage>
        <taxon>Bacteria</taxon>
        <taxon>Bacillati</taxon>
        <taxon>Actinomycetota</taxon>
        <taxon>Actinomycetes</taxon>
        <taxon>Kitasatosporales</taxon>
        <taxon>Streptomycetaceae</taxon>
        <taxon>Streptomyces</taxon>
    </lineage>
</organism>
<feature type="region of interest" description="Disordered" evidence="6">
    <location>
        <begin position="1"/>
        <end position="203"/>
    </location>
</feature>
<dbReference type="GO" id="GO:0120159">
    <property type="term" value="F:rRNA pseudouridine synthase activity"/>
    <property type="evidence" value="ECO:0007669"/>
    <property type="project" value="UniProtKB-ARBA"/>
</dbReference>
<evidence type="ECO:0000256" key="3">
    <source>
        <dbReference type="ARBA" id="ARBA00023235"/>
    </source>
</evidence>
<dbReference type="CDD" id="cd00165">
    <property type="entry name" value="S4"/>
    <property type="match status" value="1"/>
</dbReference>
<evidence type="ECO:0000313" key="9">
    <source>
        <dbReference type="Proteomes" id="UP000638353"/>
    </source>
</evidence>
<evidence type="ECO:0000256" key="6">
    <source>
        <dbReference type="SAM" id="MobiDB-lite"/>
    </source>
</evidence>
<comment type="similarity">
    <text evidence="2 5">Belongs to the pseudouridine synthase RsuA family.</text>
</comment>
<dbReference type="SUPFAM" id="SSF55174">
    <property type="entry name" value="Alpha-L RNA-binding motif"/>
    <property type="match status" value="1"/>
</dbReference>
<proteinExistence type="inferred from homology"/>
<feature type="compositionally biased region" description="Gly residues" evidence="6">
    <location>
        <begin position="19"/>
        <end position="104"/>
    </location>
</feature>
<gene>
    <name evidence="8" type="ORF">GCM10010334_48100</name>
</gene>
<dbReference type="InterPro" id="IPR020103">
    <property type="entry name" value="PsdUridine_synth_cat_dom_sf"/>
</dbReference>
<dbReference type="NCBIfam" id="TIGR00093">
    <property type="entry name" value="pseudouridine synthase"/>
    <property type="match status" value="1"/>
</dbReference>
<evidence type="ECO:0000313" key="8">
    <source>
        <dbReference type="EMBL" id="GHD01912.1"/>
    </source>
</evidence>
<evidence type="ECO:0000256" key="1">
    <source>
        <dbReference type="ARBA" id="ARBA00000073"/>
    </source>
</evidence>
<reference evidence="8" key="1">
    <citation type="journal article" date="2014" name="Int. J. Syst. Evol. Microbiol.">
        <title>Complete genome sequence of Corynebacterium casei LMG S-19264T (=DSM 44701T), isolated from a smear-ripened cheese.</title>
        <authorList>
            <consortium name="US DOE Joint Genome Institute (JGI-PGF)"/>
            <person name="Walter F."/>
            <person name="Albersmeier A."/>
            <person name="Kalinowski J."/>
            <person name="Ruckert C."/>
        </authorList>
    </citation>
    <scope>NUCLEOTIDE SEQUENCE</scope>
    <source>
        <strain evidence="8">JCM 4637</strain>
    </source>
</reference>
<dbReference type="Pfam" id="PF01479">
    <property type="entry name" value="S4"/>
    <property type="match status" value="1"/>
</dbReference>
<dbReference type="InterPro" id="IPR050343">
    <property type="entry name" value="RsuA_PseudoU_synthase"/>
</dbReference>
<dbReference type="AlphaFoldDB" id="A0A918X0T2"/>
<dbReference type="InterPro" id="IPR036986">
    <property type="entry name" value="S4_RNA-bd_sf"/>
</dbReference>
<dbReference type="GO" id="GO:0000455">
    <property type="term" value="P:enzyme-directed rRNA pseudouridine synthesis"/>
    <property type="evidence" value="ECO:0007669"/>
    <property type="project" value="UniProtKB-ARBA"/>
</dbReference>
<dbReference type="PROSITE" id="PS01149">
    <property type="entry name" value="PSI_RSU"/>
    <property type="match status" value="1"/>
</dbReference>
<dbReference type="SMART" id="SM00363">
    <property type="entry name" value="S4"/>
    <property type="match status" value="1"/>
</dbReference>
<feature type="domain" description="RNA-binding S4" evidence="7">
    <location>
        <begin position="222"/>
        <end position="281"/>
    </location>
</feature>
<dbReference type="EC" id="5.4.99.-" evidence="5"/>
<dbReference type="PROSITE" id="PS50889">
    <property type="entry name" value="S4"/>
    <property type="match status" value="1"/>
</dbReference>
<dbReference type="GO" id="GO:0003723">
    <property type="term" value="F:RNA binding"/>
    <property type="evidence" value="ECO:0007669"/>
    <property type="project" value="UniProtKB-KW"/>
</dbReference>
<reference evidence="8" key="2">
    <citation type="submission" date="2020-09" db="EMBL/GenBank/DDBJ databases">
        <authorList>
            <person name="Sun Q."/>
            <person name="Ohkuma M."/>
        </authorList>
    </citation>
    <scope>NUCLEOTIDE SEQUENCE</scope>
    <source>
        <strain evidence="8">JCM 4637</strain>
    </source>
</reference>
<dbReference type="Proteomes" id="UP000638353">
    <property type="component" value="Unassembled WGS sequence"/>
</dbReference>
<dbReference type="CDD" id="cd02870">
    <property type="entry name" value="PseudoU_synth_RsuA_like"/>
    <property type="match status" value="1"/>
</dbReference>
<dbReference type="Pfam" id="PF00849">
    <property type="entry name" value="PseudoU_synth_2"/>
    <property type="match status" value="1"/>
</dbReference>
<dbReference type="InterPro" id="IPR002942">
    <property type="entry name" value="S4_RNA-bd"/>
</dbReference>
<dbReference type="FunFam" id="3.10.290.10:FF:000003">
    <property type="entry name" value="Pseudouridine synthase"/>
    <property type="match status" value="1"/>
</dbReference>
<dbReference type="RefSeq" id="WP_189827197.1">
    <property type="nucleotide sequence ID" value="NZ_BMVC01000009.1"/>
</dbReference>
<evidence type="ECO:0000256" key="5">
    <source>
        <dbReference type="RuleBase" id="RU003887"/>
    </source>
</evidence>
<dbReference type="InterPro" id="IPR018496">
    <property type="entry name" value="PsdUridine_synth_RsuA/RluB_CS"/>
</dbReference>
<feature type="compositionally biased region" description="Basic and acidic residues" evidence="6">
    <location>
        <begin position="186"/>
        <end position="203"/>
    </location>
</feature>
<feature type="compositionally biased region" description="Basic and acidic residues" evidence="6">
    <location>
        <begin position="147"/>
        <end position="156"/>
    </location>
</feature>
<accession>A0A918X0T2</accession>
<evidence type="ECO:0000259" key="7">
    <source>
        <dbReference type="SMART" id="SM00363"/>
    </source>
</evidence>
<comment type="caution">
    <text evidence="8">The sequence shown here is derived from an EMBL/GenBank/DDBJ whole genome shotgun (WGS) entry which is preliminary data.</text>
</comment>
<evidence type="ECO:0000256" key="2">
    <source>
        <dbReference type="ARBA" id="ARBA00008348"/>
    </source>
</evidence>
<sequence>MRSNDRNSSGGNDRNQRGAGNGRGPAGGGRGGAGGGRGAGSGSGSAGGGRGGAGGRGASGGSRSGGGQGFGGGSGGGRGGSGGGRGGSGGGQGFGGGRGTSGGGRDSRDFRDSRDSRDSRDGDREQRARRPRPEERRYDVGPSATHEGPRSGRGDSARGGAKGGPKAPKTPQKPGRRGNYNAGASRPRELDAKIEQRNRDRYAGKPDIKIEKTFPGAEQEGERLQKILARAGMGSRRACEELIEQARVEVNGKIVVEQGMRVDPHKDEIKVDGLTVAAQSHLFFALNKPAGVVATMGDPDGRQNLNDYVNNRETRLFHVGRLDTETEGIILLTNHGELAHRLTHPKYGVKKTYLAAIQGPLPRELGKRLKDGIELEDGYARADHFRVVENTGKNYLVEVTLHEGRKHIVRRMLAEAGFPVDRLVRTSFGPIALGDQKSGWLRRLTNTEVGMLMKEVGL</sequence>
<dbReference type="Gene3D" id="3.30.2350.10">
    <property type="entry name" value="Pseudouridine synthase"/>
    <property type="match status" value="1"/>
</dbReference>
<name>A0A918X0T2_9ACTN</name>
<keyword evidence="3 5" id="KW-0413">Isomerase</keyword>
<evidence type="ECO:0000256" key="4">
    <source>
        <dbReference type="PROSITE-ProRule" id="PRU00182"/>
    </source>
</evidence>
<dbReference type="PANTHER" id="PTHR47683">
    <property type="entry name" value="PSEUDOURIDINE SYNTHASE FAMILY PROTEIN-RELATED"/>
    <property type="match status" value="1"/>
</dbReference>
<feature type="compositionally biased region" description="Low complexity" evidence="6">
    <location>
        <begin position="164"/>
        <end position="173"/>
    </location>
</feature>
<dbReference type="PANTHER" id="PTHR47683:SF2">
    <property type="entry name" value="RNA-BINDING S4 DOMAIN-CONTAINING PROTEIN"/>
    <property type="match status" value="1"/>
</dbReference>
<dbReference type="InterPro" id="IPR000748">
    <property type="entry name" value="PsdUridine_synth_RsuA/RluB/E/F"/>
</dbReference>